<organism evidence="2 3">
    <name type="scientific">Aegilops tauschii subsp. strangulata</name>
    <name type="common">Goatgrass</name>
    <dbReference type="NCBI Taxonomy" id="200361"/>
    <lineage>
        <taxon>Eukaryota</taxon>
        <taxon>Viridiplantae</taxon>
        <taxon>Streptophyta</taxon>
        <taxon>Embryophyta</taxon>
        <taxon>Tracheophyta</taxon>
        <taxon>Spermatophyta</taxon>
        <taxon>Magnoliopsida</taxon>
        <taxon>Liliopsida</taxon>
        <taxon>Poales</taxon>
        <taxon>Poaceae</taxon>
        <taxon>BOP clade</taxon>
        <taxon>Pooideae</taxon>
        <taxon>Triticodae</taxon>
        <taxon>Triticeae</taxon>
        <taxon>Triticinae</taxon>
        <taxon>Aegilops</taxon>
    </lineage>
</organism>
<feature type="region of interest" description="Disordered" evidence="1">
    <location>
        <begin position="1"/>
        <end position="81"/>
    </location>
</feature>
<evidence type="ECO:0000313" key="2">
    <source>
        <dbReference type="EnsemblPlants" id="AET7Gv20925800.1"/>
    </source>
</evidence>
<dbReference type="AlphaFoldDB" id="A0A453SEH1"/>
<dbReference type="Proteomes" id="UP000015105">
    <property type="component" value="Chromosome 7D"/>
</dbReference>
<reference evidence="3" key="1">
    <citation type="journal article" date="2014" name="Science">
        <title>Ancient hybridizations among the ancestral genomes of bread wheat.</title>
        <authorList>
            <consortium name="International Wheat Genome Sequencing Consortium,"/>
            <person name="Marcussen T."/>
            <person name="Sandve S.R."/>
            <person name="Heier L."/>
            <person name="Spannagl M."/>
            <person name="Pfeifer M."/>
            <person name="Jakobsen K.S."/>
            <person name="Wulff B.B."/>
            <person name="Steuernagel B."/>
            <person name="Mayer K.F."/>
            <person name="Olsen O.A."/>
        </authorList>
    </citation>
    <scope>NUCLEOTIDE SEQUENCE [LARGE SCALE GENOMIC DNA]</scope>
    <source>
        <strain evidence="3">cv. AL8/78</strain>
    </source>
</reference>
<dbReference type="EnsemblPlants" id="AET7Gv20925800.1">
    <property type="protein sequence ID" value="AET7Gv20925800.1"/>
    <property type="gene ID" value="AET7Gv20925800"/>
</dbReference>
<accession>A0A453SEH1</accession>
<sequence>MGQDPPLPVEVRPCRPDPPSPKQSSPALRRGDLPPPDEQHEVGRWLPSRRRAAARRDRTAGNLTTLRVARPTPPRLLPAAK</sequence>
<evidence type="ECO:0000313" key="3">
    <source>
        <dbReference type="Proteomes" id="UP000015105"/>
    </source>
</evidence>
<reference evidence="2" key="5">
    <citation type="journal article" date="2021" name="G3 (Bethesda)">
        <title>Aegilops tauschii genome assembly Aet v5.0 features greater sequence contiguity and improved annotation.</title>
        <authorList>
            <person name="Wang L."/>
            <person name="Zhu T."/>
            <person name="Rodriguez J.C."/>
            <person name="Deal K.R."/>
            <person name="Dubcovsky J."/>
            <person name="McGuire P.E."/>
            <person name="Lux T."/>
            <person name="Spannagl M."/>
            <person name="Mayer K.F.X."/>
            <person name="Baldrich P."/>
            <person name="Meyers B.C."/>
            <person name="Huo N."/>
            <person name="Gu Y.Q."/>
            <person name="Zhou H."/>
            <person name="Devos K.M."/>
            <person name="Bennetzen J.L."/>
            <person name="Unver T."/>
            <person name="Budak H."/>
            <person name="Gulick P.J."/>
            <person name="Galiba G."/>
            <person name="Kalapos B."/>
            <person name="Nelson D.R."/>
            <person name="Li P."/>
            <person name="You F.M."/>
            <person name="Luo M.C."/>
            <person name="Dvorak J."/>
        </authorList>
    </citation>
    <scope>NUCLEOTIDE SEQUENCE [LARGE SCALE GENOMIC DNA]</scope>
    <source>
        <strain evidence="2">cv. AL8/78</strain>
    </source>
</reference>
<keyword evidence="3" id="KW-1185">Reference proteome</keyword>
<name>A0A453SEH1_AEGTS</name>
<protein>
    <submittedName>
        <fullName evidence="2">Uncharacterized protein</fullName>
    </submittedName>
</protein>
<reference evidence="3" key="2">
    <citation type="journal article" date="2017" name="Nat. Plants">
        <title>The Aegilops tauschii genome reveals multiple impacts of transposons.</title>
        <authorList>
            <person name="Zhao G."/>
            <person name="Zou C."/>
            <person name="Li K."/>
            <person name="Wang K."/>
            <person name="Li T."/>
            <person name="Gao L."/>
            <person name="Zhang X."/>
            <person name="Wang H."/>
            <person name="Yang Z."/>
            <person name="Liu X."/>
            <person name="Jiang W."/>
            <person name="Mao L."/>
            <person name="Kong X."/>
            <person name="Jiao Y."/>
            <person name="Jia J."/>
        </authorList>
    </citation>
    <scope>NUCLEOTIDE SEQUENCE [LARGE SCALE GENOMIC DNA]</scope>
    <source>
        <strain evidence="3">cv. AL8/78</strain>
    </source>
</reference>
<feature type="compositionally biased region" description="Basic and acidic residues" evidence="1">
    <location>
        <begin position="29"/>
        <end position="43"/>
    </location>
</feature>
<evidence type="ECO:0000256" key="1">
    <source>
        <dbReference type="SAM" id="MobiDB-lite"/>
    </source>
</evidence>
<feature type="compositionally biased region" description="Pro residues" evidence="1">
    <location>
        <begin position="71"/>
        <end position="81"/>
    </location>
</feature>
<proteinExistence type="predicted"/>
<dbReference type="Gramene" id="AET7Gv20925800.1">
    <property type="protein sequence ID" value="AET7Gv20925800.1"/>
    <property type="gene ID" value="AET7Gv20925800"/>
</dbReference>
<reference evidence="2" key="3">
    <citation type="journal article" date="2017" name="Nature">
        <title>Genome sequence of the progenitor of the wheat D genome Aegilops tauschii.</title>
        <authorList>
            <person name="Luo M.C."/>
            <person name="Gu Y.Q."/>
            <person name="Puiu D."/>
            <person name="Wang H."/>
            <person name="Twardziok S.O."/>
            <person name="Deal K.R."/>
            <person name="Huo N."/>
            <person name="Zhu T."/>
            <person name="Wang L."/>
            <person name="Wang Y."/>
            <person name="McGuire P.E."/>
            <person name="Liu S."/>
            <person name="Long H."/>
            <person name="Ramasamy R.K."/>
            <person name="Rodriguez J.C."/>
            <person name="Van S.L."/>
            <person name="Yuan L."/>
            <person name="Wang Z."/>
            <person name="Xia Z."/>
            <person name="Xiao L."/>
            <person name="Anderson O.D."/>
            <person name="Ouyang S."/>
            <person name="Liang Y."/>
            <person name="Zimin A.V."/>
            <person name="Pertea G."/>
            <person name="Qi P."/>
            <person name="Bennetzen J.L."/>
            <person name="Dai X."/>
            <person name="Dawson M.W."/>
            <person name="Muller H.G."/>
            <person name="Kugler K."/>
            <person name="Rivarola-Duarte L."/>
            <person name="Spannagl M."/>
            <person name="Mayer K.F.X."/>
            <person name="Lu F.H."/>
            <person name="Bevan M.W."/>
            <person name="Leroy P."/>
            <person name="Li P."/>
            <person name="You F.M."/>
            <person name="Sun Q."/>
            <person name="Liu Z."/>
            <person name="Lyons E."/>
            <person name="Wicker T."/>
            <person name="Salzberg S.L."/>
            <person name="Devos K.M."/>
            <person name="Dvorak J."/>
        </authorList>
    </citation>
    <scope>NUCLEOTIDE SEQUENCE [LARGE SCALE GENOMIC DNA]</scope>
    <source>
        <strain evidence="2">cv. AL8/78</strain>
    </source>
</reference>
<reference evidence="2" key="4">
    <citation type="submission" date="2019-03" db="UniProtKB">
        <authorList>
            <consortium name="EnsemblPlants"/>
        </authorList>
    </citation>
    <scope>IDENTIFICATION</scope>
</reference>